<feature type="region of interest" description="Disordered" evidence="2">
    <location>
        <begin position="23"/>
        <end position="61"/>
    </location>
</feature>
<feature type="compositionally biased region" description="Basic and acidic residues" evidence="2">
    <location>
        <begin position="246"/>
        <end position="264"/>
    </location>
</feature>
<evidence type="ECO:0000313" key="4">
    <source>
        <dbReference type="EMBL" id="PHJ24816.1"/>
    </source>
</evidence>
<sequence length="447" mass="50772">MSLDLLKKQQEIERLQQKLSVYSSLSPPAGLPSTSSASSHPLHSSSSSVKTVNGDEYHTTPVDSCSNLLSSAASSLKSAREEKAFRVNVGEQLSAGLRENCLSDVLHSEDEKNLKDLQKTLKNLHDQLCASQRDRTHLEVQLREERRKNEEQAAQLKRLQDRQHREENLCTVEACTIDSERTVPAADRDRELRPKPHTMKSEIFQREVEYWQNQLAEKDNRIALLTSETKALAFKLQSIQQLQQEEGGRKSHRDKNTFSSDRRGLHTTGTATTRVVVKKKRPMKGELPLFSRDIEAGEDDREELLSRLDNQLDDVDGEERLKRGARWAARAVRRMMMCMRALWSDLLQASNGDEKIFYRLDRPFKNLSRLLADSGMYRLVFFVYFLMLHVLVFFHFFLPSTGLSSYPSIVGGVHPPAITSTPDETNIVSHHVALGDPSSSTSSDIDR</sequence>
<evidence type="ECO:0000256" key="3">
    <source>
        <dbReference type="SAM" id="Phobius"/>
    </source>
</evidence>
<evidence type="ECO:0000256" key="1">
    <source>
        <dbReference type="SAM" id="Coils"/>
    </source>
</evidence>
<evidence type="ECO:0000313" key="5">
    <source>
        <dbReference type="Proteomes" id="UP000221165"/>
    </source>
</evidence>
<reference evidence="4 5" key="1">
    <citation type="journal article" date="2017" name="Int. J. Parasitol.">
        <title>The genome of the protozoan parasite Cystoisospora suis and a reverse vaccinology approach to identify vaccine candidates.</title>
        <authorList>
            <person name="Palmieri N."/>
            <person name="Shrestha A."/>
            <person name="Ruttkowski B."/>
            <person name="Beck T."/>
            <person name="Vogl C."/>
            <person name="Tomley F."/>
            <person name="Blake D.P."/>
            <person name="Joachim A."/>
        </authorList>
    </citation>
    <scope>NUCLEOTIDE SEQUENCE [LARGE SCALE GENOMIC DNA]</scope>
    <source>
        <strain evidence="4 5">Wien I</strain>
    </source>
</reference>
<dbReference type="GeneID" id="94424742"/>
<feature type="compositionally biased region" description="Low complexity" evidence="2">
    <location>
        <begin position="23"/>
        <end position="48"/>
    </location>
</feature>
<feature type="transmembrane region" description="Helical" evidence="3">
    <location>
        <begin position="379"/>
        <end position="398"/>
    </location>
</feature>
<keyword evidence="5" id="KW-1185">Reference proteome</keyword>
<organism evidence="4 5">
    <name type="scientific">Cystoisospora suis</name>
    <dbReference type="NCBI Taxonomy" id="483139"/>
    <lineage>
        <taxon>Eukaryota</taxon>
        <taxon>Sar</taxon>
        <taxon>Alveolata</taxon>
        <taxon>Apicomplexa</taxon>
        <taxon>Conoidasida</taxon>
        <taxon>Coccidia</taxon>
        <taxon>Eucoccidiorida</taxon>
        <taxon>Eimeriorina</taxon>
        <taxon>Sarcocystidae</taxon>
        <taxon>Cystoisospora</taxon>
    </lineage>
</organism>
<keyword evidence="3" id="KW-1133">Transmembrane helix</keyword>
<keyword evidence="1" id="KW-0175">Coiled coil</keyword>
<name>A0A2C6LDD9_9APIC</name>
<keyword evidence="3 4" id="KW-0812">Transmembrane</keyword>
<dbReference type="VEuPathDB" id="ToxoDB:CSUI_001325"/>
<dbReference type="EMBL" id="MIGC01000522">
    <property type="protein sequence ID" value="PHJ24816.1"/>
    <property type="molecule type" value="Genomic_DNA"/>
</dbReference>
<protein>
    <submittedName>
        <fullName evidence="4">Transmembrane protein</fullName>
    </submittedName>
</protein>
<dbReference type="RefSeq" id="XP_067926488.1">
    <property type="nucleotide sequence ID" value="XM_068061531.1"/>
</dbReference>
<comment type="caution">
    <text evidence="4">The sequence shown here is derived from an EMBL/GenBank/DDBJ whole genome shotgun (WGS) entry which is preliminary data.</text>
</comment>
<dbReference type="Proteomes" id="UP000221165">
    <property type="component" value="Unassembled WGS sequence"/>
</dbReference>
<feature type="region of interest" description="Disordered" evidence="2">
    <location>
        <begin position="243"/>
        <end position="266"/>
    </location>
</feature>
<gene>
    <name evidence="4" type="ORF">CSUI_001325</name>
</gene>
<evidence type="ECO:0000256" key="2">
    <source>
        <dbReference type="SAM" id="MobiDB-lite"/>
    </source>
</evidence>
<dbReference type="OrthoDB" id="10472792at2759"/>
<proteinExistence type="predicted"/>
<accession>A0A2C6LDD9</accession>
<dbReference type="AlphaFoldDB" id="A0A2C6LDD9"/>
<keyword evidence="3" id="KW-0472">Membrane</keyword>
<feature type="coiled-coil region" evidence="1">
    <location>
        <begin position="107"/>
        <end position="169"/>
    </location>
</feature>